<dbReference type="Gene3D" id="3.40.50.300">
    <property type="entry name" value="P-loop containing nucleotide triphosphate hydrolases"/>
    <property type="match status" value="1"/>
</dbReference>
<protein>
    <recommendedName>
        <fullName evidence="3">ATP-dependent DNA helicase sgs1</fullName>
    </recommendedName>
</protein>
<dbReference type="InterPro" id="IPR027417">
    <property type="entry name" value="P-loop_NTPase"/>
</dbReference>
<dbReference type="AlphaFoldDB" id="A0A0L6V4D2"/>
<dbReference type="EMBL" id="LAVV01007724">
    <property type="protein sequence ID" value="KNZ54990.1"/>
    <property type="molecule type" value="Genomic_DNA"/>
</dbReference>
<gene>
    <name evidence="1" type="ORF">VP01_27g10</name>
</gene>
<sequence length="156" mass="17637">MTIHQSKSQRNDPCPYIILDPKITNIQDTELQAFIFQDSNCKFGVEPTDLQVNTVICLVNKKPIFVLAGTGYGKSRIAKMFWSLHDACDKPIVLVLNPLDVLGDNQAKEEEKKNILVVNFTKMSLNHKTEKEIIGSNYSFVLSLEPRSLPKKPNFS</sequence>
<dbReference type="SUPFAM" id="SSF52540">
    <property type="entry name" value="P-loop containing nucleoside triphosphate hydrolases"/>
    <property type="match status" value="1"/>
</dbReference>
<comment type="caution">
    <text evidence="1">The sequence shown here is derived from an EMBL/GenBank/DDBJ whole genome shotgun (WGS) entry which is preliminary data.</text>
</comment>
<proteinExistence type="predicted"/>
<dbReference type="OrthoDB" id="2505066at2759"/>
<organism evidence="1 2">
    <name type="scientific">Puccinia sorghi</name>
    <dbReference type="NCBI Taxonomy" id="27349"/>
    <lineage>
        <taxon>Eukaryota</taxon>
        <taxon>Fungi</taxon>
        <taxon>Dikarya</taxon>
        <taxon>Basidiomycota</taxon>
        <taxon>Pucciniomycotina</taxon>
        <taxon>Pucciniomycetes</taxon>
        <taxon>Pucciniales</taxon>
        <taxon>Pucciniaceae</taxon>
        <taxon>Puccinia</taxon>
    </lineage>
</organism>
<accession>A0A0L6V4D2</accession>
<dbReference type="VEuPathDB" id="FungiDB:VP01_27g10"/>
<evidence type="ECO:0008006" key="3">
    <source>
        <dbReference type="Google" id="ProtNLM"/>
    </source>
</evidence>
<evidence type="ECO:0000313" key="1">
    <source>
        <dbReference type="EMBL" id="KNZ54990.1"/>
    </source>
</evidence>
<reference evidence="1 2" key="1">
    <citation type="submission" date="2015-08" db="EMBL/GenBank/DDBJ databases">
        <title>Next Generation Sequencing and Analysis of the Genome of Puccinia sorghi L Schw, the Causal Agent of Maize Common Rust.</title>
        <authorList>
            <person name="Rochi L."/>
            <person name="Burguener G."/>
            <person name="Darino M."/>
            <person name="Turjanski A."/>
            <person name="Kreff E."/>
            <person name="Dieguez M.J."/>
            <person name="Sacco F."/>
        </authorList>
    </citation>
    <scope>NUCLEOTIDE SEQUENCE [LARGE SCALE GENOMIC DNA]</scope>
    <source>
        <strain evidence="1 2">RO10H11247</strain>
    </source>
</reference>
<name>A0A0L6V4D2_9BASI</name>
<dbReference type="Proteomes" id="UP000037035">
    <property type="component" value="Unassembled WGS sequence"/>
</dbReference>
<evidence type="ECO:0000313" key="2">
    <source>
        <dbReference type="Proteomes" id="UP000037035"/>
    </source>
</evidence>
<keyword evidence="2" id="KW-1185">Reference proteome</keyword>